<reference evidence="1" key="1">
    <citation type="submission" date="2019-12" db="EMBL/GenBank/DDBJ databases">
        <title>Ruegeria JWLKs population differentiation of coral mucus and skeleton niches.</title>
        <authorList>
            <person name="Luo D."/>
        </authorList>
    </citation>
    <scope>NUCLEOTIDE SEQUENCE</scope>
    <source>
        <strain evidence="1">HKCCD6181</strain>
    </source>
</reference>
<proteinExistence type="predicted"/>
<evidence type="ECO:0000313" key="1">
    <source>
        <dbReference type="EMBL" id="NOE18892.1"/>
    </source>
</evidence>
<accession>A0AA90Z2X0</accession>
<gene>
    <name evidence="1" type="ORF">GS634_12250</name>
</gene>
<dbReference type="AlphaFoldDB" id="A0AA90Z2X0"/>
<dbReference type="Proteomes" id="UP000597886">
    <property type="component" value="Unassembled WGS sequence"/>
</dbReference>
<organism evidence="1 2">
    <name type="scientific">Ruegeria atlantica</name>
    <dbReference type="NCBI Taxonomy" id="81569"/>
    <lineage>
        <taxon>Bacteria</taxon>
        <taxon>Pseudomonadati</taxon>
        <taxon>Pseudomonadota</taxon>
        <taxon>Alphaproteobacteria</taxon>
        <taxon>Rhodobacterales</taxon>
        <taxon>Roseobacteraceae</taxon>
        <taxon>Ruegeria</taxon>
    </lineage>
</organism>
<name>A0AA90Z2X0_9RHOB</name>
<comment type="caution">
    <text evidence="1">The sequence shown here is derived from an EMBL/GenBank/DDBJ whole genome shotgun (WGS) entry which is preliminary data.</text>
</comment>
<dbReference type="EMBL" id="WVRA01000003">
    <property type="protein sequence ID" value="NOE18892.1"/>
    <property type="molecule type" value="Genomic_DNA"/>
</dbReference>
<dbReference type="RefSeq" id="WP_171330309.1">
    <property type="nucleotide sequence ID" value="NZ_WVRA01000003.1"/>
</dbReference>
<evidence type="ECO:0000313" key="2">
    <source>
        <dbReference type="Proteomes" id="UP000597886"/>
    </source>
</evidence>
<protein>
    <submittedName>
        <fullName evidence="1">Uncharacterized protein</fullName>
    </submittedName>
</protein>
<sequence>MMIAPEGFKSLADLRDAINPEIRKQVRDALGGEPWKIHEGIDTLLNDRLTPPSYSVLSVVVNEIVAGAIAEPMLNLDLFISSGSSLVSLPSAFLRPSVRLVESGAPEGASPRLDLVKMFRCGELIETLCTDGFYKLSIQRPWSARWVVVNYTTGCIDLAALESACKMSALFDELEDIRTQYYNRTSGLSGVTLDREERYARSHYGSDQRMPSVLKMLSPHNGQPVLLSNAAHDRVLSWLGLEIENDNSLQIDELQPSELILMEFEDNPANKSEIKKRLFPEMSGREFDKHWWAASQVNPNLSAPGRKAGSEHS</sequence>